<proteinExistence type="predicted"/>
<accession>A0A7Y3TWZ4</accession>
<keyword evidence="3" id="KW-1185">Reference proteome</keyword>
<protein>
    <submittedName>
        <fullName evidence="2">Zf-HC2 domain-containing protein</fullName>
    </submittedName>
</protein>
<dbReference type="Pfam" id="PF13490">
    <property type="entry name" value="zf-HC2"/>
    <property type="match status" value="1"/>
</dbReference>
<evidence type="ECO:0000259" key="1">
    <source>
        <dbReference type="Pfam" id="PF13490"/>
    </source>
</evidence>
<name>A0A7Y3TWZ4_9GAMM</name>
<evidence type="ECO:0000313" key="3">
    <source>
        <dbReference type="Proteomes" id="UP000588806"/>
    </source>
</evidence>
<evidence type="ECO:0000313" key="2">
    <source>
        <dbReference type="EMBL" id="NOG31473.1"/>
    </source>
</evidence>
<dbReference type="EMBL" id="JABFHI010000002">
    <property type="protein sequence ID" value="NOG31473.1"/>
    <property type="molecule type" value="Genomic_DNA"/>
</dbReference>
<reference evidence="2 3" key="2">
    <citation type="submission" date="2020-06" db="EMBL/GenBank/DDBJ databases">
        <title>Halomonas songnenensis sp. nov., a moderately halophilic bacterium isolated from saline and alkaline soils.</title>
        <authorList>
            <person name="Jiang J."/>
            <person name="Pan Y."/>
        </authorList>
    </citation>
    <scope>NUCLEOTIDE SEQUENCE [LARGE SCALE GENOMIC DNA]</scope>
    <source>
        <strain evidence="2 3">TBZ9</strain>
    </source>
</reference>
<sequence length="64" mass="7437">MIMCREATKLMSLKLDRPLTRREQLQLRLHTLMCSACRRCESQFELLHGLGDKLPDTDDTSSRS</sequence>
<organism evidence="2 3">
    <name type="scientific">Vreelandella azerica</name>
    <dbReference type="NCBI Taxonomy" id="2732867"/>
    <lineage>
        <taxon>Bacteria</taxon>
        <taxon>Pseudomonadati</taxon>
        <taxon>Pseudomonadota</taxon>
        <taxon>Gammaproteobacteria</taxon>
        <taxon>Oceanospirillales</taxon>
        <taxon>Halomonadaceae</taxon>
        <taxon>Vreelandella</taxon>
    </lineage>
</organism>
<dbReference type="Proteomes" id="UP000588806">
    <property type="component" value="Unassembled WGS sequence"/>
</dbReference>
<dbReference type="InterPro" id="IPR027383">
    <property type="entry name" value="Znf_put"/>
</dbReference>
<dbReference type="AlphaFoldDB" id="A0A7Y3TWZ4"/>
<comment type="caution">
    <text evidence="2">The sequence shown here is derived from an EMBL/GenBank/DDBJ whole genome shotgun (WGS) entry which is preliminary data.</text>
</comment>
<dbReference type="RefSeq" id="WP_171701923.1">
    <property type="nucleotide sequence ID" value="NZ_JABFHI010000002.1"/>
</dbReference>
<feature type="domain" description="Putative zinc-finger" evidence="1">
    <location>
        <begin position="4"/>
        <end position="38"/>
    </location>
</feature>
<gene>
    <name evidence="2" type="ORF">HLB35_06260</name>
</gene>
<reference evidence="2 3" key="1">
    <citation type="submission" date="2020-05" db="EMBL/GenBank/DDBJ databases">
        <authorList>
            <person name="Ruan W."/>
            <person name="Jeon C.O."/>
            <person name="Chun B.H."/>
        </authorList>
    </citation>
    <scope>NUCLEOTIDE SEQUENCE [LARGE SCALE GENOMIC DNA]</scope>
    <source>
        <strain evidence="2 3">TBZ9</strain>
    </source>
</reference>